<evidence type="ECO:0008006" key="9">
    <source>
        <dbReference type="Google" id="ProtNLM"/>
    </source>
</evidence>
<comment type="caution">
    <text evidence="7">The sequence shown here is derived from an EMBL/GenBank/DDBJ whole genome shotgun (WGS) entry which is preliminary data.</text>
</comment>
<comment type="subcellular location">
    <subcellularLocation>
        <location evidence="1">Cell outer membrane</location>
    </subcellularLocation>
</comment>
<evidence type="ECO:0000256" key="3">
    <source>
        <dbReference type="ARBA" id="ARBA00022692"/>
    </source>
</evidence>
<dbReference type="EMBL" id="CAXAQS010001004">
    <property type="protein sequence ID" value="CAK9254285.1"/>
    <property type="molecule type" value="Genomic_DNA"/>
</dbReference>
<dbReference type="Proteomes" id="UP001497444">
    <property type="component" value="Unassembled WGS sequence"/>
</dbReference>
<accession>A0ABP0VIM2</accession>
<reference evidence="7" key="1">
    <citation type="submission" date="2024-02" db="EMBL/GenBank/DDBJ databases">
        <authorList>
            <consortium name="ELIXIR-Norway"/>
            <consortium name="Elixir Norway"/>
        </authorList>
    </citation>
    <scope>NUCLEOTIDE SEQUENCE</scope>
</reference>
<proteinExistence type="predicted"/>
<evidence type="ECO:0000256" key="5">
    <source>
        <dbReference type="ARBA" id="ARBA00023237"/>
    </source>
</evidence>
<evidence type="ECO:0000256" key="2">
    <source>
        <dbReference type="ARBA" id="ARBA00022452"/>
    </source>
</evidence>
<evidence type="ECO:0000313" key="7">
    <source>
        <dbReference type="EMBL" id="CAK9254285.1"/>
    </source>
</evidence>
<protein>
    <recommendedName>
        <fullName evidence="9">TolC family protein</fullName>
    </recommendedName>
</protein>
<dbReference type="PANTHER" id="PTHR30026">
    <property type="entry name" value="OUTER MEMBRANE PROTEIN TOLC"/>
    <property type="match status" value="1"/>
</dbReference>
<feature type="coiled-coil region" evidence="6">
    <location>
        <begin position="282"/>
        <end position="309"/>
    </location>
</feature>
<keyword evidence="2" id="KW-1134">Transmembrane beta strand</keyword>
<evidence type="ECO:0000256" key="6">
    <source>
        <dbReference type="SAM" id="Coils"/>
    </source>
</evidence>
<keyword evidence="8" id="KW-1185">Reference proteome</keyword>
<evidence type="ECO:0000256" key="1">
    <source>
        <dbReference type="ARBA" id="ARBA00004442"/>
    </source>
</evidence>
<dbReference type="SUPFAM" id="SSF56954">
    <property type="entry name" value="Outer membrane efflux proteins (OEP)"/>
    <property type="match status" value="1"/>
</dbReference>
<keyword evidence="5" id="KW-0998">Cell outer membrane</keyword>
<dbReference type="Gene3D" id="1.20.1600.10">
    <property type="entry name" value="Outer membrane efflux proteins (OEP)"/>
    <property type="match status" value="1"/>
</dbReference>
<name>A0ABP0VIM2_9BRYO</name>
<keyword evidence="3" id="KW-0812">Transmembrane</keyword>
<gene>
    <name evidence="7" type="ORF">CSSPJE1EN1_LOCUS29663</name>
</gene>
<dbReference type="PANTHER" id="PTHR30026:SF20">
    <property type="entry name" value="OUTER MEMBRANE PROTEIN TOLC"/>
    <property type="match status" value="1"/>
</dbReference>
<evidence type="ECO:0000313" key="8">
    <source>
        <dbReference type="Proteomes" id="UP001497444"/>
    </source>
</evidence>
<organism evidence="7 8">
    <name type="scientific">Sphagnum jensenii</name>
    <dbReference type="NCBI Taxonomy" id="128206"/>
    <lineage>
        <taxon>Eukaryota</taxon>
        <taxon>Viridiplantae</taxon>
        <taxon>Streptophyta</taxon>
        <taxon>Embryophyta</taxon>
        <taxon>Bryophyta</taxon>
        <taxon>Sphagnophytina</taxon>
        <taxon>Sphagnopsida</taxon>
        <taxon>Sphagnales</taxon>
        <taxon>Sphagnaceae</taxon>
        <taxon>Sphagnum</taxon>
    </lineage>
</organism>
<dbReference type="InterPro" id="IPR051906">
    <property type="entry name" value="TolC-like"/>
</dbReference>
<evidence type="ECO:0000256" key="4">
    <source>
        <dbReference type="ARBA" id="ARBA00023136"/>
    </source>
</evidence>
<keyword evidence="4" id="KW-0472">Membrane</keyword>
<sequence length="366" mass="42142">MASNGVDSQRIKATFKPHVGLNGQVYYTPNYKGYGYDNDITNGGNYQAQVAATQELIIRKSKNVQLQGLDIQKQYLDNSSKITELDLTKEVTEEYIIAYKDFNLIQSVQEVLDLLNNEEESLKPLVQKGMYAQTDFLNIRITKETQLLTLRQAQMQYKNDLYSLNVLCGLEDTIFPELAKPTVNLAERVNAANLLLLKQYHIDSLKFMNKKKTIDLNYQPKLSAFADAGLWTANIPGMYRNFGAGVGLNFSMPLYDGKQRKYEYQKIALASQISHNYEDFYHRQYQQQILQLQEQLKSTDDLITETNKQIQLSKDLINVYKAELNQGLARVTDLILTVNNYINFKTSLNQTNMSRLQIINQLNYFK</sequence>
<keyword evidence="6" id="KW-0175">Coiled coil</keyword>